<evidence type="ECO:0000256" key="6">
    <source>
        <dbReference type="ARBA" id="ARBA00023136"/>
    </source>
</evidence>
<evidence type="ECO:0000313" key="11">
    <source>
        <dbReference type="EMBL" id="MET3691484.1"/>
    </source>
</evidence>
<keyword evidence="4 10" id="KW-1133">Transmembrane helix</keyword>
<feature type="transmembrane region" description="Helical" evidence="10">
    <location>
        <begin position="179"/>
        <end position="203"/>
    </location>
</feature>
<name>A0ABV2L1G4_9HYPH</name>
<comment type="caution">
    <text evidence="11">The sequence shown here is derived from an EMBL/GenBank/DDBJ whole genome shotgun (WGS) entry which is preliminary data.</text>
</comment>
<keyword evidence="5" id="KW-0406">Ion transport</keyword>
<evidence type="ECO:0000256" key="10">
    <source>
        <dbReference type="SAM" id="Phobius"/>
    </source>
</evidence>
<evidence type="ECO:0000256" key="9">
    <source>
        <dbReference type="ARBA" id="ARBA00023303"/>
    </source>
</evidence>
<feature type="transmembrane region" description="Helical" evidence="10">
    <location>
        <begin position="427"/>
        <end position="444"/>
    </location>
</feature>
<dbReference type="InterPro" id="IPR050368">
    <property type="entry name" value="ClC-type_chloride_channel"/>
</dbReference>
<comment type="subcellular location">
    <subcellularLocation>
        <location evidence="1">Membrane</location>
        <topology evidence="1">Multi-pass membrane protein</topology>
    </subcellularLocation>
</comment>
<dbReference type="PANTHER" id="PTHR43427:SF6">
    <property type="entry name" value="CHLORIDE CHANNEL PROTEIN CLC-E"/>
    <property type="match status" value="1"/>
</dbReference>
<evidence type="ECO:0000256" key="4">
    <source>
        <dbReference type="ARBA" id="ARBA00022989"/>
    </source>
</evidence>
<feature type="transmembrane region" description="Helical" evidence="10">
    <location>
        <begin position="395"/>
        <end position="421"/>
    </location>
</feature>
<feature type="transmembrane region" description="Helical" evidence="10">
    <location>
        <begin position="79"/>
        <end position="102"/>
    </location>
</feature>
<dbReference type="CDD" id="cd00400">
    <property type="entry name" value="Voltage_gated_ClC"/>
    <property type="match status" value="1"/>
</dbReference>
<sequence>MPPQPVPSRPPIARQVLVQAPGHLRALVRGSEIGLIVLAALIGCCGGAAVAAMSQATQVMRELLYGLPPGLRLSAATDLPVLVLLLAPAFGGILLALFNLALRWRGRPRRAVVDPIEANALHGGRMSIRDSAIVVVQNTISNGSGISVGMEAAYTQFCAGLASRLGLSFELRRADQRTLVGCGAAAAIAAAFGAPLTGAFYAFELIIGTYSIATLTPVVVAALCGSVVARALVAQTSLVTVERADAITTTMLTPLDTVPSLALGLICAGLGILIMRGVTLVEAAFRATRLPTLCVPVLGGLCVGGLALLATPQVLSGGHGALHLHLDAHGTTLGLSALVLLFVAKATASAISIGSGFRGGLFFASLFLGAIAGEIFAAGMPLILPGLAAFGLTPLAYAVIGMSALAVAVIGGPLTMTFLALELTGSFPITGLVLVAVIASSLTVRKTFGYSFATWRFHLRGESIRSAHDVGWIRTLTVGKLMRREVPTAPLDQTLPAFLRKHPLGSPSRVVMVDGEGRYAGIILVPEAHAALREAEDGSPDLSALLRHTADVLTADMNAKIATAIFDRTESEALAVVEDLKSRKVIGFLTESHTLKRYSEELDRQRRAVLGETG</sequence>
<keyword evidence="3 10" id="KW-0812">Transmembrane</keyword>
<keyword evidence="12" id="KW-1185">Reference proteome</keyword>
<evidence type="ECO:0000256" key="2">
    <source>
        <dbReference type="ARBA" id="ARBA00022448"/>
    </source>
</evidence>
<keyword evidence="8" id="KW-0868">Chloride</keyword>
<evidence type="ECO:0000256" key="7">
    <source>
        <dbReference type="ARBA" id="ARBA00023173"/>
    </source>
</evidence>
<dbReference type="Gene3D" id="1.10.3080.10">
    <property type="entry name" value="Clc chloride channel"/>
    <property type="match status" value="1"/>
</dbReference>
<accession>A0ABV2L1G4</accession>
<feature type="transmembrane region" description="Helical" evidence="10">
    <location>
        <begin position="261"/>
        <end position="278"/>
    </location>
</feature>
<evidence type="ECO:0000256" key="8">
    <source>
        <dbReference type="ARBA" id="ARBA00023214"/>
    </source>
</evidence>
<gene>
    <name evidence="11" type="ORF">ABID43_001009</name>
</gene>
<dbReference type="Pfam" id="PF00654">
    <property type="entry name" value="Voltage_CLC"/>
    <property type="match status" value="1"/>
</dbReference>
<feature type="transmembrane region" description="Helical" evidence="10">
    <location>
        <begin position="33"/>
        <end position="59"/>
    </location>
</feature>
<dbReference type="SUPFAM" id="SSF81340">
    <property type="entry name" value="Clc chloride channel"/>
    <property type="match status" value="1"/>
</dbReference>
<proteinExistence type="predicted"/>
<protein>
    <submittedName>
        <fullName evidence="11">CIC family chloride channel protein</fullName>
    </submittedName>
</protein>
<dbReference type="InterPro" id="IPR001807">
    <property type="entry name" value="ClC"/>
</dbReference>
<dbReference type="PRINTS" id="PR00762">
    <property type="entry name" value="CLCHANNEL"/>
</dbReference>
<feature type="transmembrane region" description="Helical" evidence="10">
    <location>
        <begin position="360"/>
        <end position="383"/>
    </location>
</feature>
<dbReference type="SUPFAM" id="SSF54631">
    <property type="entry name" value="CBS-domain pair"/>
    <property type="match status" value="1"/>
</dbReference>
<evidence type="ECO:0000313" key="12">
    <source>
        <dbReference type="Proteomes" id="UP001549145"/>
    </source>
</evidence>
<organism evidence="11 12">
    <name type="scientific">Methylobacterium goesingense</name>
    <dbReference type="NCBI Taxonomy" id="243690"/>
    <lineage>
        <taxon>Bacteria</taxon>
        <taxon>Pseudomonadati</taxon>
        <taxon>Pseudomonadota</taxon>
        <taxon>Alphaproteobacteria</taxon>
        <taxon>Hyphomicrobiales</taxon>
        <taxon>Methylobacteriaceae</taxon>
        <taxon>Methylobacterium</taxon>
    </lineage>
</organism>
<keyword evidence="2" id="KW-0813">Transport</keyword>
<reference evidence="11 12" key="1">
    <citation type="submission" date="2024-06" db="EMBL/GenBank/DDBJ databases">
        <title>Genomic Encyclopedia of Type Strains, Phase IV (KMG-IV): sequencing the most valuable type-strain genomes for metagenomic binning, comparative biology and taxonomic classification.</title>
        <authorList>
            <person name="Goeker M."/>
        </authorList>
    </citation>
    <scope>NUCLEOTIDE SEQUENCE [LARGE SCALE GENOMIC DNA]</scope>
    <source>
        <strain evidence="11 12">DSM 21331</strain>
    </source>
</reference>
<dbReference type="RefSeq" id="WP_238275876.1">
    <property type="nucleotide sequence ID" value="NZ_BPQL01000011.1"/>
</dbReference>
<evidence type="ECO:0000256" key="3">
    <source>
        <dbReference type="ARBA" id="ARBA00022692"/>
    </source>
</evidence>
<dbReference type="InterPro" id="IPR046342">
    <property type="entry name" value="CBS_dom_sf"/>
</dbReference>
<dbReference type="PANTHER" id="PTHR43427">
    <property type="entry name" value="CHLORIDE CHANNEL PROTEIN CLC-E"/>
    <property type="match status" value="1"/>
</dbReference>
<evidence type="ECO:0000256" key="5">
    <source>
        <dbReference type="ARBA" id="ARBA00023065"/>
    </source>
</evidence>
<dbReference type="EMBL" id="JBEPMM010000002">
    <property type="protein sequence ID" value="MET3691484.1"/>
    <property type="molecule type" value="Genomic_DNA"/>
</dbReference>
<feature type="transmembrane region" description="Helical" evidence="10">
    <location>
        <begin position="290"/>
        <end position="311"/>
    </location>
</feature>
<dbReference type="InterPro" id="IPR014743">
    <property type="entry name" value="Cl-channel_core"/>
</dbReference>
<dbReference type="Gene3D" id="3.10.580.10">
    <property type="entry name" value="CBS-domain"/>
    <property type="match status" value="1"/>
</dbReference>
<keyword evidence="6 10" id="KW-0472">Membrane</keyword>
<feature type="transmembrane region" description="Helical" evidence="10">
    <location>
        <begin position="332"/>
        <end position="354"/>
    </location>
</feature>
<dbReference type="Proteomes" id="UP001549145">
    <property type="component" value="Unassembled WGS sequence"/>
</dbReference>
<keyword evidence="7" id="KW-0869">Chloride channel</keyword>
<keyword evidence="9" id="KW-0407">Ion channel</keyword>
<evidence type="ECO:0000256" key="1">
    <source>
        <dbReference type="ARBA" id="ARBA00004141"/>
    </source>
</evidence>